<dbReference type="GeneID" id="107880730"/>
<sequence>MYLAHTRPDIAYALSVVSQYMHNPREKHMNAVMRILSYLKATPRKGILFAKDDNYLKIEGYTDADWASDVGDRRSTSGYFTFVGGNLVAWRSKKQNVVSSSSDEAKYKGMTLGVQELL</sequence>
<reference evidence="1" key="1">
    <citation type="journal article" date="2012" name="Nat. Commun.">
        <title>The genome of Prunus mume.</title>
        <authorList>
            <person name="Zhang Q."/>
            <person name="Chen W."/>
            <person name="Sun L."/>
            <person name="Zhao F."/>
            <person name="Huang B."/>
            <person name="Yang W."/>
            <person name="Tao Y."/>
            <person name="Wang J."/>
            <person name="Yuan Z."/>
            <person name="Fan G."/>
            <person name="Xing Z."/>
            <person name="Han C."/>
            <person name="Pan H."/>
            <person name="Zhong X."/>
            <person name="Shi W."/>
            <person name="Liang X."/>
            <person name="Du D."/>
            <person name="Sun F."/>
            <person name="Xu Z."/>
            <person name="Hao R."/>
            <person name="Lv T."/>
            <person name="Lv Y."/>
            <person name="Zheng Z."/>
            <person name="Sun M."/>
            <person name="Luo L."/>
            <person name="Cai M."/>
            <person name="Gao Y."/>
            <person name="Wang J."/>
            <person name="Yin Y."/>
            <person name="Xu X."/>
            <person name="Cheng T."/>
            <person name="Wang J."/>
        </authorList>
    </citation>
    <scope>NUCLEOTIDE SEQUENCE [LARGE SCALE GENOMIC DNA]</scope>
</reference>
<proteinExistence type="predicted"/>
<dbReference type="PANTHER" id="PTHR11439:SF467">
    <property type="entry name" value="INTEGRASE CATALYTIC DOMAIN-CONTAINING PROTEIN"/>
    <property type="match status" value="1"/>
</dbReference>
<protein>
    <submittedName>
        <fullName evidence="2">Uncharacterized mitochondrial protein AtMg00810-like</fullName>
    </submittedName>
</protein>
<evidence type="ECO:0000313" key="1">
    <source>
        <dbReference type="Proteomes" id="UP000694861"/>
    </source>
</evidence>
<keyword evidence="1" id="KW-1185">Reference proteome</keyword>
<evidence type="ECO:0000313" key="2">
    <source>
        <dbReference type="RefSeq" id="XP_016648316.1"/>
    </source>
</evidence>
<dbReference type="RefSeq" id="XP_016648316.1">
    <property type="nucleotide sequence ID" value="XM_016792830.1"/>
</dbReference>
<dbReference type="Proteomes" id="UP000694861">
    <property type="component" value="Linkage group LG3"/>
</dbReference>
<dbReference type="PANTHER" id="PTHR11439">
    <property type="entry name" value="GAG-POL-RELATED RETROTRANSPOSON"/>
    <property type="match status" value="1"/>
</dbReference>
<accession>A0ABM1LLN9</accession>
<name>A0ABM1LLN9_PRUMU</name>
<gene>
    <name evidence="2" type="primary">LOC107880730</name>
</gene>
<dbReference type="CDD" id="cd09272">
    <property type="entry name" value="RNase_HI_RT_Ty1"/>
    <property type="match status" value="1"/>
</dbReference>
<organism evidence="1 2">
    <name type="scientific">Prunus mume</name>
    <name type="common">Japanese apricot</name>
    <name type="synonym">Armeniaca mume</name>
    <dbReference type="NCBI Taxonomy" id="102107"/>
    <lineage>
        <taxon>Eukaryota</taxon>
        <taxon>Viridiplantae</taxon>
        <taxon>Streptophyta</taxon>
        <taxon>Embryophyta</taxon>
        <taxon>Tracheophyta</taxon>
        <taxon>Spermatophyta</taxon>
        <taxon>Magnoliopsida</taxon>
        <taxon>eudicotyledons</taxon>
        <taxon>Gunneridae</taxon>
        <taxon>Pentapetalae</taxon>
        <taxon>rosids</taxon>
        <taxon>fabids</taxon>
        <taxon>Rosales</taxon>
        <taxon>Rosaceae</taxon>
        <taxon>Amygdaloideae</taxon>
        <taxon>Amygdaleae</taxon>
        <taxon>Prunus</taxon>
    </lineage>
</organism>
<reference evidence="2" key="2">
    <citation type="submission" date="2025-08" db="UniProtKB">
        <authorList>
            <consortium name="RefSeq"/>
        </authorList>
    </citation>
    <scope>IDENTIFICATION</scope>
</reference>